<keyword evidence="4" id="KW-1185">Reference proteome</keyword>
<dbReference type="EMBL" id="JAJFZT010000008">
    <property type="protein sequence ID" value="MCC3273527.1"/>
    <property type="molecule type" value="Genomic_DNA"/>
</dbReference>
<dbReference type="AlphaFoldDB" id="A0A9X1M9R9"/>
<reference evidence="2" key="1">
    <citation type="submission" date="2021-10" db="EMBL/GenBank/DDBJ databases">
        <title>Novel species in genus Arthrobacter.</title>
        <authorList>
            <person name="Liu Y."/>
        </authorList>
    </citation>
    <scope>NUCLEOTIDE SEQUENCE</scope>
    <source>
        <strain evidence="4">zg-Y462</strain>
        <strain evidence="2">Zg-Y462</strain>
    </source>
</reference>
<keyword evidence="1" id="KW-0812">Transmembrane</keyword>
<feature type="transmembrane region" description="Helical" evidence="1">
    <location>
        <begin position="6"/>
        <end position="22"/>
    </location>
</feature>
<feature type="transmembrane region" description="Helical" evidence="1">
    <location>
        <begin position="59"/>
        <end position="79"/>
    </location>
</feature>
<evidence type="ECO:0000256" key="1">
    <source>
        <dbReference type="SAM" id="Phobius"/>
    </source>
</evidence>
<evidence type="ECO:0000313" key="2">
    <source>
        <dbReference type="EMBL" id="MCC3273527.1"/>
    </source>
</evidence>
<dbReference type="RefSeq" id="WP_227929279.1">
    <property type="nucleotide sequence ID" value="NZ_CP094984.1"/>
</dbReference>
<feature type="transmembrane region" description="Helical" evidence="1">
    <location>
        <begin position="91"/>
        <end position="111"/>
    </location>
</feature>
<evidence type="ECO:0000313" key="4">
    <source>
        <dbReference type="Proteomes" id="UP000829758"/>
    </source>
</evidence>
<keyword evidence="1" id="KW-0472">Membrane</keyword>
<feature type="transmembrane region" description="Helical" evidence="1">
    <location>
        <begin position="34"/>
        <end position="53"/>
    </location>
</feature>
<dbReference type="Pfam" id="PF10067">
    <property type="entry name" value="DUF2306"/>
    <property type="match status" value="1"/>
</dbReference>
<accession>A0A9X1M9R9</accession>
<dbReference type="InterPro" id="IPR018750">
    <property type="entry name" value="DUF2306_membrane"/>
</dbReference>
<evidence type="ECO:0000313" key="3">
    <source>
        <dbReference type="EMBL" id="UON92340.1"/>
    </source>
</evidence>
<dbReference type="Proteomes" id="UP001155145">
    <property type="component" value="Unassembled WGS sequence"/>
</dbReference>
<proteinExistence type="predicted"/>
<dbReference type="Proteomes" id="UP000829758">
    <property type="component" value="Chromosome"/>
</dbReference>
<evidence type="ECO:0008006" key="6">
    <source>
        <dbReference type="Google" id="ProtNLM"/>
    </source>
</evidence>
<name>A0A9X1M9R9_9MICC</name>
<keyword evidence="1" id="KW-1133">Transmembrane helix</keyword>
<sequence>MVVLHVLAVSVALLAGAIVLVLRKGTALHRRLGWLYAASASVMAFSSFGIYEIRNGPSLFHAISVVVLVLVGFAVYQPLRRPRSSTWMSRHLVLMQTSYLMLVVTGIAQFFDQLPFESPAINAIVFLQLPLVMGIVLISVSARAHLKTPLSRHG</sequence>
<evidence type="ECO:0000313" key="5">
    <source>
        <dbReference type="Proteomes" id="UP001155145"/>
    </source>
</evidence>
<dbReference type="EMBL" id="CP094984">
    <property type="protein sequence ID" value="UON92340.1"/>
    <property type="molecule type" value="Genomic_DNA"/>
</dbReference>
<protein>
    <recommendedName>
        <fullName evidence="6">DUF2306 domain-containing protein</fullName>
    </recommendedName>
</protein>
<gene>
    <name evidence="2" type="ORF">LJ755_12400</name>
    <name evidence="3" type="ORF">MUK71_01390</name>
</gene>
<organism evidence="2 5">
    <name type="scientific">Arthrobacter zhangbolii</name>
    <dbReference type="NCBI Taxonomy" id="2886936"/>
    <lineage>
        <taxon>Bacteria</taxon>
        <taxon>Bacillati</taxon>
        <taxon>Actinomycetota</taxon>
        <taxon>Actinomycetes</taxon>
        <taxon>Micrococcales</taxon>
        <taxon>Micrococcaceae</taxon>
        <taxon>Arthrobacter</taxon>
    </lineage>
</organism>
<feature type="transmembrane region" description="Helical" evidence="1">
    <location>
        <begin position="123"/>
        <end position="142"/>
    </location>
</feature>